<dbReference type="Gene3D" id="2.60.120.10">
    <property type="entry name" value="Jelly Rolls"/>
    <property type="match status" value="1"/>
</dbReference>
<comment type="catalytic activity">
    <reaction evidence="3">
        <text>a purine D-ribonucleoside + phosphate = a purine nucleobase + alpha-D-ribose 1-phosphate</text>
        <dbReference type="Rhea" id="RHEA:19805"/>
        <dbReference type="ChEBI" id="CHEBI:26386"/>
        <dbReference type="ChEBI" id="CHEBI:43474"/>
        <dbReference type="ChEBI" id="CHEBI:57720"/>
        <dbReference type="ChEBI" id="CHEBI:142355"/>
        <dbReference type="EC" id="2.4.2.1"/>
    </reaction>
</comment>
<dbReference type="SUPFAM" id="SSF51182">
    <property type="entry name" value="RmlC-like cupins"/>
    <property type="match status" value="1"/>
</dbReference>
<dbReference type="EC" id="2.4.2.1" evidence="3"/>
<comment type="catalytic activity">
    <reaction evidence="3">
        <text>thymidine + phosphate = 2-deoxy-alpha-D-ribose 1-phosphate + thymine</text>
        <dbReference type="Rhea" id="RHEA:16037"/>
        <dbReference type="ChEBI" id="CHEBI:17748"/>
        <dbReference type="ChEBI" id="CHEBI:17821"/>
        <dbReference type="ChEBI" id="CHEBI:43474"/>
        <dbReference type="ChEBI" id="CHEBI:57259"/>
        <dbReference type="EC" id="2.4.2.2"/>
    </reaction>
</comment>
<keyword evidence="1 3" id="KW-0328">Glycosyltransferase</keyword>
<comment type="function">
    <text evidence="3">Catalyzes the phosphorolysis of diverse nucleosides, yielding D-ribose 1-phosphate and the respective free bases. Can use uridine, adenosine, guanosine, cytidine, thymidine, inosine and xanthosine as substrates. Also catalyzes the reverse reactions.</text>
</comment>
<evidence type="ECO:0000256" key="2">
    <source>
        <dbReference type="ARBA" id="ARBA00022679"/>
    </source>
</evidence>
<gene>
    <name evidence="3" type="primary">ppnP</name>
    <name evidence="4" type="ORF">QEH59_03490</name>
</gene>
<sequence>MSETFENVSVIKKANVYFGGQVTSRTVQFADGSKKTLGFMQAGDYEFGTEAPEVMEMLGGAMDVKLAGSEEWNTYVEGQSFKVEGNSKFSLKVPAGGADYCCTYLS</sequence>
<dbReference type="Proteomes" id="UP001243717">
    <property type="component" value="Unassembled WGS sequence"/>
</dbReference>
<dbReference type="HAMAP" id="MF_01537">
    <property type="entry name" value="Nucleos_phosphorylase_PpnP"/>
    <property type="match status" value="1"/>
</dbReference>
<evidence type="ECO:0000256" key="3">
    <source>
        <dbReference type="HAMAP-Rule" id="MF_01537"/>
    </source>
</evidence>
<evidence type="ECO:0000313" key="4">
    <source>
        <dbReference type="EMBL" id="MDQ8193473.1"/>
    </source>
</evidence>
<comment type="catalytic activity">
    <reaction evidence="3">
        <text>adenosine + phosphate = alpha-D-ribose 1-phosphate + adenine</text>
        <dbReference type="Rhea" id="RHEA:27642"/>
        <dbReference type="ChEBI" id="CHEBI:16335"/>
        <dbReference type="ChEBI" id="CHEBI:16708"/>
        <dbReference type="ChEBI" id="CHEBI:43474"/>
        <dbReference type="ChEBI" id="CHEBI:57720"/>
        <dbReference type="EC" id="2.4.2.1"/>
    </reaction>
</comment>
<dbReference type="PANTHER" id="PTHR36540:SF1">
    <property type="entry name" value="PYRIMIDINE_PURINE NUCLEOSIDE PHOSPHORYLASE"/>
    <property type="match status" value="1"/>
</dbReference>
<organism evidence="4 5">
    <name type="scientific">Thalassobacterium sedimentorum</name>
    <dbReference type="NCBI Taxonomy" id="3041258"/>
    <lineage>
        <taxon>Bacteria</taxon>
        <taxon>Pseudomonadati</taxon>
        <taxon>Verrucomicrobiota</taxon>
        <taxon>Opitutia</taxon>
        <taxon>Puniceicoccales</taxon>
        <taxon>Coraliomargaritaceae</taxon>
        <taxon>Thalassobacterium</taxon>
    </lineage>
</organism>
<keyword evidence="2 3" id="KW-0808">Transferase</keyword>
<comment type="catalytic activity">
    <reaction evidence="3">
        <text>uridine + phosphate = alpha-D-ribose 1-phosphate + uracil</text>
        <dbReference type="Rhea" id="RHEA:24388"/>
        <dbReference type="ChEBI" id="CHEBI:16704"/>
        <dbReference type="ChEBI" id="CHEBI:17568"/>
        <dbReference type="ChEBI" id="CHEBI:43474"/>
        <dbReference type="ChEBI" id="CHEBI:57720"/>
        <dbReference type="EC" id="2.4.2.2"/>
    </reaction>
</comment>
<dbReference type="InterPro" id="IPR011051">
    <property type="entry name" value="RmlC_Cupin_sf"/>
</dbReference>
<comment type="similarity">
    <text evidence="3">Belongs to the nucleoside phosphorylase PpnP family.</text>
</comment>
<evidence type="ECO:0000256" key="1">
    <source>
        <dbReference type="ARBA" id="ARBA00022676"/>
    </source>
</evidence>
<dbReference type="InterPro" id="IPR009664">
    <property type="entry name" value="Ppnp"/>
</dbReference>
<dbReference type="PANTHER" id="PTHR36540">
    <property type="entry name" value="PYRIMIDINE/PURINE NUCLEOSIDE PHOSPHORYLASE"/>
    <property type="match status" value="1"/>
</dbReference>
<reference evidence="4 5" key="1">
    <citation type="submission" date="2023-04" db="EMBL/GenBank/DDBJ databases">
        <title>A novel bacteria isolated from coastal sediment.</title>
        <authorList>
            <person name="Liu X.-J."/>
            <person name="Du Z.-J."/>
        </authorList>
    </citation>
    <scope>NUCLEOTIDE SEQUENCE [LARGE SCALE GENOMIC DNA]</scope>
    <source>
        <strain evidence="4 5">SDUM461004</strain>
    </source>
</reference>
<dbReference type="EC" id="2.4.2.2" evidence="3"/>
<evidence type="ECO:0000313" key="5">
    <source>
        <dbReference type="Proteomes" id="UP001243717"/>
    </source>
</evidence>
<dbReference type="RefSeq" id="WP_308983968.1">
    <property type="nucleotide sequence ID" value="NZ_JARXIC010000004.1"/>
</dbReference>
<name>A0ABU1AH12_9BACT</name>
<comment type="catalytic activity">
    <reaction evidence="3">
        <text>xanthosine + phosphate = alpha-D-ribose 1-phosphate + xanthine</text>
        <dbReference type="Rhea" id="RHEA:27638"/>
        <dbReference type="ChEBI" id="CHEBI:17712"/>
        <dbReference type="ChEBI" id="CHEBI:18107"/>
        <dbReference type="ChEBI" id="CHEBI:43474"/>
        <dbReference type="ChEBI" id="CHEBI:57720"/>
        <dbReference type="EC" id="2.4.2.1"/>
    </reaction>
</comment>
<comment type="caution">
    <text evidence="4">The sequence shown here is derived from an EMBL/GenBank/DDBJ whole genome shotgun (WGS) entry which is preliminary data.</text>
</comment>
<keyword evidence="5" id="KW-1185">Reference proteome</keyword>
<comment type="catalytic activity">
    <reaction evidence="3">
        <text>inosine + phosphate = alpha-D-ribose 1-phosphate + hypoxanthine</text>
        <dbReference type="Rhea" id="RHEA:27646"/>
        <dbReference type="ChEBI" id="CHEBI:17368"/>
        <dbReference type="ChEBI" id="CHEBI:17596"/>
        <dbReference type="ChEBI" id="CHEBI:43474"/>
        <dbReference type="ChEBI" id="CHEBI:57720"/>
        <dbReference type="EC" id="2.4.2.1"/>
    </reaction>
</comment>
<dbReference type="Pfam" id="PF06865">
    <property type="entry name" value="Ppnp"/>
    <property type="match status" value="1"/>
</dbReference>
<dbReference type="CDD" id="cd20296">
    <property type="entry name" value="cupin_PpnP-like"/>
    <property type="match status" value="1"/>
</dbReference>
<dbReference type="InterPro" id="IPR014710">
    <property type="entry name" value="RmlC-like_jellyroll"/>
</dbReference>
<accession>A0ABU1AH12</accession>
<proteinExistence type="inferred from homology"/>
<dbReference type="EMBL" id="JARXIC010000004">
    <property type="protein sequence ID" value="MDQ8193473.1"/>
    <property type="molecule type" value="Genomic_DNA"/>
</dbReference>
<protein>
    <recommendedName>
        <fullName evidence="3">Pyrimidine/purine nucleoside phosphorylase</fullName>
        <ecNumber evidence="3">2.4.2.1</ecNumber>
        <ecNumber evidence="3">2.4.2.2</ecNumber>
    </recommendedName>
    <alternativeName>
        <fullName evidence="3">Adenosine phosphorylase</fullName>
    </alternativeName>
    <alternativeName>
        <fullName evidence="3">Cytidine phosphorylase</fullName>
    </alternativeName>
    <alternativeName>
        <fullName evidence="3">Guanosine phosphorylase</fullName>
    </alternativeName>
    <alternativeName>
        <fullName evidence="3">Inosine phosphorylase</fullName>
    </alternativeName>
    <alternativeName>
        <fullName evidence="3">Thymidine phosphorylase</fullName>
    </alternativeName>
    <alternativeName>
        <fullName evidence="3">Uridine phosphorylase</fullName>
    </alternativeName>
    <alternativeName>
        <fullName evidence="3">Xanthosine phosphorylase</fullName>
    </alternativeName>
</protein>
<comment type="catalytic activity">
    <reaction evidence="3">
        <text>guanosine + phosphate = alpha-D-ribose 1-phosphate + guanine</text>
        <dbReference type="Rhea" id="RHEA:13233"/>
        <dbReference type="ChEBI" id="CHEBI:16235"/>
        <dbReference type="ChEBI" id="CHEBI:16750"/>
        <dbReference type="ChEBI" id="CHEBI:43474"/>
        <dbReference type="ChEBI" id="CHEBI:57720"/>
        <dbReference type="EC" id="2.4.2.1"/>
    </reaction>
</comment>
<comment type="catalytic activity">
    <reaction evidence="3">
        <text>cytidine + phosphate = cytosine + alpha-D-ribose 1-phosphate</text>
        <dbReference type="Rhea" id="RHEA:52540"/>
        <dbReference type="ChEBI" id="CHEBI:16040"/>
        <dbReference type="ChEBI" id="CHEBI:17562"/>
        <dbReference type="ChEBI" id="CHEBI:43474"/>
        <dbReference type="ChEBI" id="CHEBI:57720"/>
        <dbReference type="EC" id="2.4.2.2"/>
    </reaction>
</comment>